<dbReference type="AlphaFoldDB" id="A0A158EPC6"/>
<gene>
    <name evidence="2" type="ORF">AWB64_00141</name>
</gene>
<evidence type="ECO:0000313" key="3">
    <source>
        <dbReference type="Proteomes" id="UP000054893"/>
    </source>
</evidence>
<proteinExistence type="predicted"/>
<dbReference type="RefSeq" id="WP_157766560.1">
    <property type="nucleotide sequence ID" value="NZ_FCOC02000001.1"/>
</dbReference>
<organism evidence="2 3">
    <name type="scientific">Caballeronia sordidicola</name>
    <name type="common">Burkholderia sordidicola</name>
    <dbReference type="NCBI Taxonomy" id="196367"/>
    <lineage>
        <taxon>Bacteria</taxon>
        <taxon>Pseudomonadati</taxon>
        <taxon>Pseudomonadota</taxon>
        <taxon>Betaproteobacteria</taxon>
        <taxon>Burkholderiales</taxon>
        <taxon>Burkholderiaceae</taxon>
        <taxon>Caballeronia</taxon>
    </lineage>
</organism>
<dbReference type="OrthoDB" id="9807602at2"/>
<evidence type="ECO:0000313" key="2">
    <source>
        <dbReference type="EMBL" id="SAL09421.1"/>
    </source>
</evidence>
<protein>
    <submittedName>
        <fullName evidence="2">Uncharacterized protein</fullName>
    </submittedName>
</protein>
<evidence type="ECO:0000256" key="1">
    <source>
        <dbReference type="SAM" id="SignalP"/>
    </source>
</evidence>
<accession>A0A158EPC6</accession>
<sequence>MNLCCACLLLTVSTALVPIPAIAKTPGGLHIAMLEIDGRELNLEHPTFNVRHREDAVLNRGEYGLAPIIYGPSYFTGLPRFDHQNVREHHRLQGNGVGIRWDSRSR</sequence>
<name>A0A158EPC6_CABSO</name>
<feature type="signal peptide" evidence="1">
    <location>
        <begin position="1"/>
        <end position="23"/>
    </location>
</feature>
<keyword evidence="1" id="KW-0732">Signal</keyword>
<feature type="chain" id="PRO_5007810130" evidence="1">
    <location>
        <begin position="24"/>
        <end position="106"/>
    </location>
</feature>
<dbReference type="EMBL" id="FCOC02000001">
    <property type="protein sequence ID" value="SAL09421.1"/>
    <property type="molecule type" value="Genomic_DNA"/>
</dbReference>
<reference evidence="2 3" key="1">
    <citation type="submission" date="2016-01" db="EMBL/GenBank/DDBJ databases">
        <authorList>
            <person name="Oliw E.H."/>
        </authorList>
    </citation>
    <scope>NUCLEOTIDE SEQUENCE [LARGE SCALE GENOMIC DNA]</scope>
    <source>
        <strain evidence="2">LMG 22029</strain>
    </source>
</reference>
<dbReference type="Proteomes" id="UP000054893">
    <property type="component" value="Unassembled WGS sequence"/>
</dbReference>